<feature type="transmembrane region" description="Helical" evidence="1">
    <location>
        <begin position="12"/>
        <end position="31"/>
    </location>
</feature>
<name>A0A8U0HS44_9EURY</name>
<keyword evidence="1" id="KW-0472">Membrane</keyword>
<dbReference type="AlphaFoldDB" id="A0A8U0HS44"/>
<dbReference type="KEGG" id="halx:M0R89_14260"/>
<dbReference type="GeneID" id="72186385"/>
<dbReference type="RefSeq" id="WP_248649749.1">
    <property type="nucleotide sequence ID" value="NZ_CP096659.1"/>
</dbReference>
<dbReference type="EMBL" id="CP096659">
    <property type="protein sequence ID" value="UPV73697.1"/>
    <property type="molecule type" value="Genomic_DNA"/>
</dbReference>
<keyword evidence="1" id="KW-1133">Transmembrane helix</keyword>
<sequence length="117" mass="12237">MNTLSDLVSFVFIAQTTMLVITSVLLAYPVVTYARNVAHTRGLLLLAAAFLVLTVSYVASVPLGMSLASAVLDLTASVLAAAGIWQFARPFVQLDDQDVETPTVGDATGGFESAGDD</sequence>
<organism evidence="2 3">
    <name type="scientific">Halorussus limi</name>
    <dbReference type="NCBI Taxonomy" id="2938695"/>
    <lineage>
        <taxon>Archaea</taxon>
        <taxon>Methanobacteriati</taxon>
        <taxon>Methanobacteriota</taxon>
        <taxon>Stenosarchaea group</taxon>
        <taxon>Halobacteria</taxon>
        <taxon>Halobacteriales</taxon>
        <taxon>Haladaptataceae</taxon>
        <taxon>Halorussus</taxon>
    </lineage>
</organism>
<evidence type="ECO:0000313" key="3">
    <source>
        <dbReference type="Proteomes" id="UP000830729"/>
    </source>
</evidence>
<protein>
    <submittedName>
        <fullName evidence="2">Uncharacterized protein</fullName>
    </submittedName>
</protein>
<feature type="transmembrane region" description="Helical" evidence="1">
    <location>
        <begin position="43"/>
        <end position="61"/>
    </location>
</feature>
<reference evidence="2 3" key="1">
    <citation type="submission" date="2022-04" db="EMBL/GenBank/DDBJ databases">
        <title>Diverse halophilic archaea isolated from saline environments.</title>
        <authorList>
            <person name="Cui H.-L."/>
        </authorList>
    </citation>
    <scope>NUCLEOTIDE SEQUENCE [LARGE SCALE GENOMIC DNA]</scope>
    <source>
        <strain evidence="2 3">XZYJT49</strain>
    </source>
</reference>
<proteinExistence type="predicted"/>
<keyword evidence="1" id="KW-0812">Transmembrane</keyword>
<gene>
    <name evidence="2" type="ORF">M0R89_14260</name>
</gene>
<keyword evidence="3" id="KW-1185">Reference proteome</keyword>
<evidence type="ECO:0000256" key="1">
    <source>
        <dbReference type="SAM" id="Phobius"/>
    </source>
</evidence>
<evidence type="ECO:0000313" key="2">
    <source>
        <dbReference type="EMBL" id="UPV73697.1"/>
    </source>
</evidence>
<accession>A0A8U0HS44</accession>
<dbReference type="Proteomes" id="UP000830729">
    <property type="component" value="Chromosome"/>
</dbReference>